<dbReference type="PROSITE" id="PS00455">
    <property type="entry name" value="AMP_BINDING"/>
    <property type="match status" value="1"/>
</dbReference>
<sequence length="584" mass="64330">MSSFTLTPRINHGVPAKIKLQQFGYFLRILKDLEFLEPMGPGDIAAAAKNFVRWGALETTMLSMAARMNPDRLGLVDDDGELTYAELWEYANRLALGLQSRGVKAGTNVAVLARNGRAAILPLTCRHLLGFNIFMVNANTSAKQLEHVLAFNQIDVFILDDEFLPMLADNATETYDIILGHVGNLDNVERYETMDGIISQARVTDSLPTRPKRGFHVVMTSGTTGMPKGVIRGAFKSPQAAAPIASGIPWKRGLTVILTSVLFHAYGWANLVLSLFTQSTIIARRGFTPEETLRDIQHYNATAMCSAASRLRSIVSYMDNEGIDHVDGLRFIVSAGSPLAAHEIEKTNEKFGRRVDIAGGAKGQNPHHEGQGRPEIQPVLCNLYGSSESGPIAVARPEELTADTALSGRIYPGEIVDIRDEDGNLVPEGEIGIIWVAVYDLFAGYTDQDIDIPTINGAICMHDRGYITDGNMLHVLGRGDDLIITQFAEKIFPIEIENVLVSHPLIHDSYVHGVADDKYGQAIRAYVIREEGTDPINAEEIREHVVNELSEGHRPRDVFFVDEFPRNPMGKVIREKLPGHSTVK</sequence>
<evidence type="ECO:0000259" key="4">
    <source>
        <dbReference type="Pfam" id="PF13193"/>
    </source>
</evidence>
<dbReference type="RefSeq" id="WP_303734950.1">
    <property type="nucleotide sequence ID" value="NZ_CAKZHK010000014.1"/>
</dbReference>
<dbReference type="PANTHER" id="PTHR43201">
    <property type="entry name" value="ACYL-COA SYNTHETASE"/>
    <property type="match status" value="1"/>
</dbReference>
<protein>
    <submittedName>
        <fullName evidence="5">Acyl-CoA synthetase</fullName>
    </submittedName>
</protein>
<dbReference type="InterPro" id="IPR020845">
    <property type="entry name" value="AMP-binding_CS"/>
</dbReference>
<evidence type="ECO:0000259" key="3">
    <source>
        <dbReference type="Pfam" id="PF00501"/>
    </source>
</evidence>
<comment type="similarity">
    <text evidence="1">Belongs to the ATP-dependent AMP-binding enzyme family.</text>
</comment>
<keyword evidence="2" id="KW-0436">Ligase</keyword>
<feature type="domain" description="AMP-dependent synthetase/ligase" evidence="3">
    <location>
        <begin position="65"/>
        <end position="445"/>
    </location>
</feature>
<dbReference type="Pfam" id="PF00501">
    <property type="entry name" value="AMP-binding"/>
    <property type="match status" value="1"/>
</dbReference>
<organism evidence="5 6">
    <name type="scientific">Corynebacterium kroppenstedtii</name>
    <dbReference type="NCBI Taxonomy" id="161879"/>
    <lineage>
        <taxon>Bacteria</taxon>
        <taxon>Bacillati</taxon>
        <taxon>Actinomycetota</taxon>
        <taxon>Actinomycetes</taxon>
        <taxon>Mycobacteriales</taxon>
        <taxon>Corynebacteriaceae</taxon>
        <taxon>Corynebacterium</taxon>
    </lineage>
</organism>
<dbReference type="Pfam" id="PF13193">
    <property type="entry name" value="AMP-binding_C"/>
    <property type="match status" value="1"/>
</dbReference>
<evidence type="ECO:0000256" key="1">
    <source>
        <dbReference type="ARBA" id="ARBA00006432"/>
    </source>
</evidence>
<evidence type="ECO:0000256" key="2">
    <source>
        <dbReference type="ARBA" id="ARBA00022598"/>
    </source>
</evidence>
<dbReference type="AlphaFoldDB" id="A0A2W5V3Z6"/>
<dbReference type="EMBL" id="QFRA01000014">
    <property type="protein sequence ID" value="PZR04691.1"/>
    <property type="molecule type" value="Genomic_DNA"/>
</dbReference>
<dbReference type="Gene3D" id="3.40.50.12780">
    <property type="entry name" value="N-terminal domain of ligase-like"/>
    <property type="match status" value="1"/>
</dbReference>
<dbReference type="InterPro" id="IPR042099">
    <property type="entry name" value="ANL_N_sf"/>
</dbReference>
<dbReference type="GO" id="GO:0006631">
    <property type="term" value="P:fatty acid metabolic process"/>
    <property type="evidence" value="ECO:0007669"/>
    <property type="project" value="TreeGrafter"/>
</dbReference>
<dbReference type="SUPFAM" id="SSF56801">
    <property type="entry name" value="Acetyl-CoA synthetase-like"/>
    <property type="match status" value="1"/>
</dbReference>
<reference evidence="5 6" key="1">
    <citation type="submission" date="2017-08" db="EMBL/GenBank/DDBJ databases">
        <title>Infants hospitalized years apart are colonized by the same room-sourced microbial strains.</title>
        <authorList>
            <person name="Brooks B."/>
            <person name="Olm M.R."/>
            <person name="Firek B.A."/>
            <person name="Baker R."/>
            <person name="Thomas B.C."/>
            <person name="Morowitz M.J."/>
            <person name="Banfield J.F."/>
        </authorList>
    </citation>
    <scope>NUCLEOTIDE SEQUENCE [LARGE SCALE GENOMIC DNA]</scope>
    <source>
        <strain evidence="5">S2_003_000_R1_3</strain>
    </source>
</reference>
<dbReference type="InterPro" id="IPR000873">
    <property type="entry name" value="AMP-dep_synth/lig_dom"/>
</dbReference>
<accession>A0A2W5V3Z6</accession>
<dbReference type="Proteomes" id="UP000249432">
    <property type="component" value="Unassembled WGS sequence"/>
</dbReference>
<dbReference type="InterPro" id="IPR045851">
    <property type="entry name" value="AMP-bd_C_sf"/>
</dbReference>
<gene>
    <name evidence="5" type="ORF">DI525_06545</name>
</gene>
<evidence type="ECO:0000313" key="5">
    <source>
        <dbReference type="EMBL" id="PZR04691.1"/>
    </source>
</evidence>
<dbReference type="CDD" id="cd04433">
    <property type="entry name" value="AFD_class_I"/>
    <property type="match status" value="1"/>
</dbReference>
<name>A0A2W5V3Z6_9CORY</name>
<evidence type="ECO:0000313" key="6">
    <source>
        <dbReference type="Proteomes" id="UP000249432"/>
    </source>
</evidence>
<dbReference type="InterPro" id="IPR025110">
    <property type="entry name" value="AMP-bd_C"/>
</dbReference>
<feature type="domain" description="AMP-binding enzyme C-terminal" evidence="4">
    <location>
        <begin position="495"/>
        <end position="571"/>
    </location>
</feature>
<dbReference type="GO" id="GO:0031956">
    <property type="term" value="F:medium-chain fatty acid-CoA ligase activity"/>
    <property type="evidence" value="ECO:0007669"/>
    <property type="project" value="TreeGrafter"/>
</dbReference>
<proteinExistence type="inferred from homology"/>
<comment type="caution">
    <text evidence="5">The sequence shown here is derived from an EMBL/GenBank/DDBJ whole genome shotgun (WGS) entry which is preliminary data.</text>
</comment>
<dbReference type="PANTHER" id="PTHR43201:SF5">
    <property type="entry name" value="MEDIUM-CHAIN ACYL-COA LIGASE ACSF2, MITOCHONDRIAL"/>
    <property type="match status" value="1"/>
</dbReference>
<dbReference type="Gene3D" id="3.30.300.30">
    <property type="match status" value="1"/>
</dbReference>